<accession>A0A9P0IU86</accession>
<reference evidence="1" key="1">
    <citation type="submission" date="2022-02" db="EMBL/GenBank/DDBJ databases">
        <authorList>
            <person name="King R."/>
        </authorList>
    </citation>
    <scope>NUCLEOTIDE SEQUENCE</scope>
</reference>
<proteinExistence type="predicted"/>
<sequence>MIYSACFRIIRTDGASCTRTTNDTNTSPRSSSTICRYRDRVQTRPHSIHHRSWSSCTTMVPTTMTTGRSRSMAPTVIAKPPVISVPTTKSIGLHRIPKLTAFMRLPRPRYRMSSTTTMTTTVITSLPGKSGKTTFFDLLPPTMRGIFTNHHEVPIILQ</sequence>
<keyword evidence="2" id="KW-1185">Reference proteome</keyword>
<dbReference type="EMBL" id="OU899034">
    <property type="protein sequence ID" value="CAH1714162.1"/>
    <property type="molecule type" value="Genomic_DNA"/>
</dbReference>
<protein>
    <submittedName>
        <fullName evidence="1">Uncharacterized protein</fullName>
    </submittedName>
</protein>
<dbReference type="Proteomes" id="UP001154329">
    <property type="component" value="Chromosome 1"/>
</dbReference>
<evidence type="ECO:0000313" key="2">
    <source>
        <dbReference type="Proteomes" id="UP001154329"/>
    </source>
</evidence>
<organism evidence="1 2">
    <name type="scientific">Aphis gossypii</name>
    <name type="common">Cotton aphid</name>
    <dbReference type="NCBI Taxonomy" id="80765"/>
    <lineage>
        <taxon>Eukaryota</taxon>
        <taxon>Metazoa</taxon>
        <taxon>Ecdysozoa</taxon>
        <taxon>Arthropoda</taxon>
        <taxon>Hexapoda</taxon>
        <taxon>Insecta</taxon>
        <taxon>Pterygota</taxon>
        <taxon>Neoptera</taxon>
        <taxon>Paraneoptera</taxon>
        <taxon>Hemiptera</taxon>
        <taxon>Sternorrhyncha</taxon>
        <taxon>Aphidomorpha</taxon>
        <taxon>Aphidoidea</taxon>
        <taxon>Aphididae</taxon>
        <taxon>Aphidini</taxon>
        <taxon>Aphis</taxon>
        <taxon>Aphis</taxon>
    </lineage>
</organism>
<gene>
    <name evidence="1" type="ORF">APHIGO_LOCUS2667</name>
</gene>
<reference evidence="1" key="2">
    <citation type="submission" date="2022-10" db="EMBL/GenBank/DDBJ databases">
        <authorList>
            <consortium name="ENA_rothamsted_submissions"/>
            <consortium name="culmorum"/>
            <person name="King R."/>
        </authorList>
    </citation>
    <scope>NUCLEOTIDE SEQUENCE</scope>
</reference>
<dbReference type="AlphaFoldDB" id="A0A9P0IU86"/>
<evidence type="ECO:0000313" key="1">
    <source>
        <dbReference type="EMBL" id="CAH1714162.1"/>
    </source>
</evidence>
<name>A0A9P0IU86_APHGO</name>